<gene>
    <name evidence="2" type="ORF">GRI97_11160</name>
</gene>
<dbReference type="GO" id="GO:0016787">
    <property type="term" value="F:hydrolase activity"/>
    <property type="evidence" value="ECO:0007669"/>
    <property type="project" value="UniProtKB-KW"/>
</dbReference>
<dbReference type="CDD" id="cd16018">
    <property type="entry name" value="Enpp"/>
    <property type="match status" value="1"/>
</dbReference>
<dbReference type="PANTHER" id="PTHR10151">
    <property type="entry name" value="ECTONUCLEOTIDE PYROPHOSPHATASE/PHOSPHODIESTERASE"/>
    <property type="match status" value="1"/>
</dbReference>
<organism evidence="2 3">
    <name type="scientific">Croceibacterium xixiisoli</name>
    <dbReference type="NCBI Taxonomy" id="1476466"/>
    <lineage>
        <taxon>Bacteria</taxon>
        <taxon>Pseudomonadati</taxon>
        <taxon>Pseudomonadota</taxon>
        <taxon>Alphaproteobacteria</taxon>
        <taxon>Sphingomonadales</taxon>
        <taxon>Erythrobacteraceae</taxon>
        <taxon>Croceibacterium</taxon>
    </lineage>
</organism>
<keyword evidence="2" id="KW-0378">Hydrolase</keyword>
<dbReference type="OrthoDB" id="9766127at2"/>
<name>A0A6I4TU33_9SPHN</name>
<dbReference type="RefSeq" id="WP_161391259.1">
    <property type="nucleotide sequence ID" value="NZ_JBHSCP010000001.1"/>
</dbReference>
<protein>
    <submittedName>
        <fullName evidence="2">Sulfatase-like hydrolase/transferase</fullName>
    </submittedName>
</protein>
<dbReference type="InterPro" id="IPR002591">
    <property type="entry name" value="Phosphodiest/P_Trfase"/>
</dbReference>
<dbReference type="InterPro" id="IPR017850">
    <property type="entry name" value="Alkaline_phosphatase_core_sf"/>
</dbReference>
<dbReference type="Gene3D" id="3.40.720.10">
    <property type="entry name" value="Alkaline Phosphatase, subunit A"/>
    <property type="match status" value="1"/>
</dbReference>
<dbReference type="SUPFAM" id="SSF53649">
    <property type="entry name" value="Alkaline phosphatase-like"/>
    <property type="match status" value="1"/>
</dbReference>
<proteinExistence type="predicted"/>
<feature type="chain" id="PRO_5026119869" evidence="1">
    <location>
        <begin position="20"/>
        <end position="449"/>
    </location>
</feature>
<evidence type="ECO:0000313" key="3">
    <source>
        <dbReference type="Proteomes" id="UP000469430"/>
    </source>
</evidence>
<dbReference type="EMBL" id="WTYJ01000002">
    <property type="protein sequence ID" value="MXO99546.1"/>
    <property type="molecule type" value="Genomic_DNA"/>
</dbReference>
<dbReference type="AlphaFoldDB" id="A0A6I4TU33"/>
<dbReference type="Pfam" id="PF01663">
    <property type="entry name" value="Phosphodiest"/>
    <property type="match status" value="1"/>
</dbReference>
<keyword evidence="1" id="KW-0732">Signal</keyword>
<keyword evidence="3" id="KW-1185">Reference proteome</keyword>
<dbReference type="Proteomes" id="UP000469430">
    <property type="component" value="Unassembled WGS sequence"/>
</dbReference>
<reference evidence="2 3" key="1">
    <citation type="submission" date="2019-12" db="EMBL/GenBank/DDBJ databases">
        <title>Genomic-based taxomic classification of the family Erythrobacteraceae.</title>
        <authorList>
            <person name="Xu L."/>
        </authorList>
    </citation>
    <scope>NUCLEOTIDE SEQUENCE [LARGE SCALE GENOMIC DNA]</scope>
    <source>
        <strain evidence="2 3">S36</strain>
    </source>
</reference>
<dbReference type="GO" id="GO:0016740">
    <property type="term" value="F:transferase activity"/>
    <property type="evidence" value="ECO:0007669"/>
    <property type="project" value="UniProtKB-KW"/>
</dbReference>
<accession>A0A6I4TU33</accession>
<keyword evidence="2" id="KW-0808">Transferase</keyword>
<dbReference type="PANTHER" id="PTHR10151:SF120">
    <property type="entry name" value="BIS(5'-ADENOSYL)-TRIPHOSPHATASE"/>
    <property type="match status" value="1"/>
</dbReference>
<sequence>MTKTRRAAALLLAATTIIAAPAAARPLLLISIDAMNPEYVTQAEQHGFDLPNLRRFISEGSHASGVRGVVPTITCPSHATLVTGVSPSRHGITGNDPLVAEGFSSSMCTFAADITADTLWDAAHRAGMTSGSVGWLNTAGSRAITWNLPHVEPYQSAATVKFQAAMARPEGLLDDMQARLGSFYQASDIAGSTLRTRYAVDILQRHQPEFMLVHMVSLDAAAHANGPFTAEAKAAVEAEDRLVGQLIDAALANDPDTVVAVVSDHGQAPFTRALNLRVPLVAAGLITIKEPVPGRAVKVTDRKLDVWGQAIKLTDPGDAATRAQVAALLHRLAADPANGIARVIEGEEVEALGGWPGAQFVIDMQPGTVIGGMYLGEQVTTFPTTRGHHGYLPGTPGMDASFFIKGTGIAAGRDLGVVDMRQIAPTLARVMGVTLKDADQPALPVAATR</sequence>
<evidence type="ECO:0000313" key="2">
    <source>
        <dbReference type="EMBL" id="MXO99546.1"/>
    </source>
</evidence>
<evidence type="ECO:0000256" key="1">
    <source>
        <dbReference type="SAM" id="SignalP"/>
    </source>
</evidence>
<comment type="caution">
    <text evidence="2">The sequence shown here is derived from an EMBL/GenBank/DDBJ whole genome shotgun (WGS) entry which is preliminary data.</text>
</comment>
<feature type="signal peptide" evidence="1">
    <location>
        <begin position="1"/>
        <end position="19"/>
    </location>
</feature>